<keyword evidence="1" id="KW-0812">Transmembrane</keyword>
<organism evidence="2">
    <name type="scientific">Lygus hesperus</name>
    <name type="common">Western plant bug</name>
    <dbReference type="NCBI Taxonomy" id="30085"/>
    <lineage>
        <taxon>Eukaryota</taxon>
        <taxon>Metazoa</taxon>
        <taxon>Ecdysozoa</taxon>
        <taxon>Arthropoda</taxon>
        <taxon>Hexapoda</taxon>
        <taxon>Insecta</taxon>
        <taxon>Pterygota</taxon>
        <taxon>Neoptera</taxon>
        <taxon>Paraneoptera</taxon>
        <taxon>Hemiptera</taxon>
        <taxon>Heteroptera</taxon>
        <taxon>Panheteroptera</taxon>
        <taxon>Cimicomorpha</taxon>
        <taxon>Miridae</taxon>
        <taxon>Mirini</taxon>
        <taxon>Lygus</taxon>
    </lineage>
</organism>
<keyword evidence="1" id="KW-0472">Membrane</keyword>
<gene>
    <name evidence="2" type="ORF">g.80</name>
</gene>
<name>A0A146L7I0_LYGHE</name>
<keyword evidence="1" id="KW-1133">Transmembrane helix</keyword>
<dbReference type="EMBL" id="GDHC01014231">
    <property type="protein sequence ID" value="JAQ04398.1"/>
    <property type="molecule type" value="Transcribed_RNA"/>
</dbReference>
<feature type="transmembrane region" description="Helical" evidence="1">
    <location>
        <begin position="6"/>
        <end position="26"/>
    </location>
</feature>
<proteinExistence type="predicted"/>
<dbReference type="AlphaFoldDB" id="A0A146L7I0"/>
<sequence>MVSLTLLRVDLAFATFLITVIFRSYFGLQSIPNILLIVPSVPALKGWLPQRKSKAVIHKWYGQYNAQSCVGTSESVIEHVCPERKAHSECVLLLSVYLWEKKTYQ</sequence>
<protein>
    <submittedName>
        <fullName evidence="2">Uncharacterized protein</fullName>
    </submittedName>
</protein>
<reference evidence="2" key="1">
    <citation type="journal article" date="2016" name="Gigascience">
        <title>De novo construction of an expanded transcriptome assembly for the western tarnished plant bug, Lygus hesperus.</title>
        <authorList>
            <person name="Tassone E.E."/>
            <person name="Geib S.M."/>
            <person name="Hall B."/>
            <person name="Fabrick J.A."/>
            <person name="Brent C.S."/>
            <person name="Hull J.J."/>
        </authorList>
    </citation>
    <scope>NUCLEOTIDE SEQUENCE</scope>
</reference>
<evidence type="ECO:0000256" key="1">
    <source>
        <dbReference type="SAM" id="Phobius"/>
    </source>
</evidence>
<evidence type="ECO:0000313" key="2">
    <source>
        <dbReference type="EMBL" id="JAQ04398.1"/>
    </source>
</evidence>
<accession>A0A146L7I0</accession>